<dbReference type="EMBL" id="BPLR01007248">
    <property type="protein sequence ID" value="GIY15567.1"/>
    <property type="molecule type" value="Genomic_DNA"/>
</dbReference>
<dbReference type="Proteomes" id="UP001054945">
    <property type="component" value="Unassembled WGS sequence"/>
</dbReference>
<protein>
    <submittedName>
        <fullName evidence="1">Uncharacterized protein</fullName>
    </submittedName>
</protein>
<name>A0AAV4R5T6_CAEEX</name>
<evidence type="ECO:0000313" key="1">
    <source>
        <dbReference type="EMBL" id="GIY15567.1"/>
    </source>
</evidence>
<organism evidence="1 2">
    <name type="scientific">Caerostris extrusa</name>
    <name type="common">Bark spider</name>
    <name type="synonym">Caerostris bankana</name>
    <dbReference type="NCBI Taxonomy" id="172846"/>
    <lineage>
        <taxon>Eukaryota</taxon>
        <taxon>Metazoa</taxon>
        <taxon>Ecdysozoa</taxon>
        <taxon>Arthropoda</taxon>
        <taxon>Chelicerata</taxon>
        <taxon>Arachnida</taxon>
        <taxon>Araneae</taxon>
        <taxon>Araneomorphae</taxon>
        <taxon>Entelegynae</taxon>
        <taxon>Araneoidea</taxon>
        <taxon>Araneidae</taxon>
        <taxon>Caerostris</taxon>
    </lineage>
</organism>
<sequence>MLHTRLFTPLQSAALLIKSIWVSNSGRYSFPLACWRSFGNSFLISTSVCERISRIIATLELWEPLCYYASLFRAVDSETW</sequence>
<gene>
    <name evidence="1" type="ORF">CEXT_67221</name>
</gene>
<evidence type="ECO:0000313" key="2">
    <source>
        <dbReference type="Proteomes" id="UP001054945"/>
    </source>
</evidence>
<comment type="caution">
    <text evidence="1">The sequence shown here is derived from an EMBL/GenBank/DDBJ whole genome shotgun (WGS) entry which is preliminary data.</text>
</comment>
<reference evidence="1 2" key="1">
    <citation type="submission" date="2021-06" db="EMBL/GenBank/DDBJ databases">
        <title>Caerostris extrusa draft genome.</title>
        <authorList>
            <person name="Kono N."/>
            <person name="Arakawa K."/>
        </authorList>
    </citation>
    <scope>NUCLEOTIDE SEQUENCE [LARGE SCALE GENOMIC DNA]</scope>
</reference>
<dbReference type="AlphaFoldDB" id="A0AAV4R5T6"/>
<keyword evidence="2" id="KW-1185">Reference proteome</keyword>
<proteinExistence type="predicted"/>
<accession>A0AAV4R5T6</accession>